<evidence type="ECO:0000259" key="3">
    <source>
        <dbReference type="PROSITE" id="PS50076"/>
    </source>
</evidence>
<keyword evidence="2" id="KW-0812">Transmembrane</keyword>
<feature type="domain" description="J" evidence="3">
    <location>
        <begin position="69"/>
        <end position="132"/>
    </location>
</feature>
<dbReference type="PANTHER" id="PTHR45295:SF1">
    <property type="entry name" value="CHAPERONE PROTEIN DNAJ C76, CHLOROPLASTIC"/>
    <property type="match status" value="1"/>
</dbReference>
<dbReference type="EMBL" id="OX451738">
    <property type="protein sequence ID" value="CAI8605276.1"/>
    <property type="molecule type" value="Genomic_DNA"/>
</dbReference>
<dbReference type="SUPFAM" id="SSF46565">
    <property type="entry name" value="Chaperone J-domain"/>
    <property type="match status" value="1"/>
</dbReference>
<dbReference type="SUPFAM" id="SSF54862">
    <property type="entry name" value="4Fe-4S ferredoxins"/>
    <property type="match status" value="1"/>
</dbReference>
<evidence type="ECO:0000256" key="1">
    <source>
        <dbReference type="SAM" id="MobiDB-lite"/>
    </source>
</evidence>
<evidence type="ECO:0000313" key="4">
    <source>
        <dbReference type="EMBL" id="CAI8605276.1"/>
    </source>
</evidence>
<dbReference type="Proteomes" id="UP001157006">
    <property type="component" value="Chromosome 3"/>
</dbReference>
<evidence type="ECO:0000313" key="5">
    <source>
        <dbReference type="Proteomes" id="UP001157006"/>
    </source>
</evidence>
<dbReference type="AlphaFoldDB" id="A0AAV1A4T9"/>
<dbReference type="CDD" id="cd06257">
    <property type="entry name" value="DnaJ"/>
    <property type="match status" value="1"/>
</dbReference>
<dbReference type="SMART" id="SM00271">
    <property type="entry name" value="DnaJ"/>
    <property type="match status" value="1"/>
</dbReference>
<keyword evidence="2" id="KW-1133">Transmembrane helix</keyword>
<keyword evidence="2" id="KW-0472">Membrane</keyword>
<accession>A0AAV1A4T9</accession>
<name>A0AAV1A4T9_VICFA</name>
<proteinExistence type="predicted"/>
<evidence type="ECO:0000256" key="2">
    <source>
        <dbReference type="SAM" id="Phobius"/>
    </source>
</evidence>
<dbReference type="InterPro" id="IPR001623">
    <property type="entry name" value="DnaJ_domain"/>
</dbReference>
<feature type="transmembrane region" description="Helical" evidence="2">
    <location>
        <begin position="449"/>
        <end position="471"/>
    </location>
</feature>
<dbReference type="Pfam" id="PF13370">
    <property type="entry name" value="Fer4_13"/>
    <property type="match status" value="1"/>
</dbReference>
<dbReference type="Gene3D" id="3.30.70.20">
    <property type="match status" value="1"/>
</dbReference>
<gene>
    <name evidence="4" type="ORF">VFH_III175480</name>
</gene>
<reference evidence="4 5" key="1">
    <citation type="submission" date="2023-01" db="EMBL/GenBank/DDBJ databases">
        <authorList>
            <person name="Kreplak J."/>
        </authorList>
    </citation>
    <scope>NUCLEOTIDE SEQUENCE [LARGE SCALE GENOMIC DNA]</scope>
</reference>
<dbReference type="PANTHER" id="PTHR45295">
    <property type="entry name" value="CHAPERONE PROTEIN DNAJ C76, CHLOROPLASTIC"/>
    <property type="match status" value="1"/>
</dbReference>
<dbReference type="InterPro" id="IPR036869">
    <property type="entry name" value="J_dom_sf"/>
</dbReference>
<dbReference type="PROSITE" id="PS50076">
    <property type="entry name" value="DNAJ_2"/>
    <property type="match status" value="1"/>
</dbReference>
<dbReference type="Gene3D" id="1.10.287.110">
    <property type="entry name" value="DnaJ domain"/>
    <property type="match status" value="1"/>
</dbReference>
<feature type="region of interest" description="Disordered" evidence="1">
    <location>
        <begin position="371"/>
        <end position="397"/>
    </location>
</feature>
<keyword evidence="5" id="KW-1185">Reference proteome</keyword>
<sequence length="478" mass="53315">MMSYPIVASPCSQAQTINMASVSSSSLPFFTPKTSNLYNKSCFSKSNFSTLTCKASSSSSFSSSMLDFDLYDLLGVDSSCDQSQIKTAYRSLQKRCHPDIAGPSGHDMAIILNDAYAILSDPFARLAYDKEHAKITEFKGFTGRPTYSVWCGSESEERAVFVDEVKCVGCLKCALLAEKTFAIESVYGRARVVSQWADSEPKIDEAIQACPVNCISVVERSNLAALEFLMSKQPRGNVRVGASNTAGARVSNIFVDVEKFQTRFQQTMEKASKYSKETDLQRESRMSAIQAIRSISNWLYWHPHSASVNKSITRVVHKLPDPNLNKLRDAAAKRKLRDSNKTNNQTPLNSIHHEEYWTPSTFDQTSTTITSITTPTPIEKPSFAKGKKQRKRSDVERYENEKSPIRWGLPIVTSLFGMAGVRLHEVRSTVELKEHLGGSLALEIVNSSWLQYLLVAATWYMIGVVVVEFVANVGNRNR</sequence>
<organism evidence="4 5">
    <name type="scientific">Vicia faba</name>
    <name type="common">Broad bean</name>
    <name type="synonym">Faba vulgaris</name>
    <dbReference type="NCBI Taxonomy" id="3906"/>
    <lineage>
        <taxon>Eukaryota</taxon>
        <taxon>Viridiplantae</taxon>
        <taxon>Streptophyta</taxon>
        <taxon>Embryophyta</taxon>
        <taxon>Tracheophyta</taxon>
        <taxon>Spermatophyta</taxon>
        <taxon>Magnoliopsida</taxon>
        <taxon>eudicotyledons</taxon>
        <taxon>Gunneridae</taxon>
        <taxon>Pentapetalae</taxon>
        <taxon>rosids</taxon>
        <taxon>fabids</taxon>
        <taxon>Fabales</taxon>
        <taxon>Fabaceae</taxon>
        <taxon>Papilionoideae</taxon>
        <taxon>50 kb inversion clade</taxon>
        <taxon>NPAAA clade</taxon>
        <taxon>Hologalegina</taxon>
        <taxon>IRL clade</taxon>
        <taxon>Fabeae</taxon>
        <taxon>Vicia</taxon>
    </lineage>
</organism>
<protein>
    <recommendedName>
        <fullName evidence="3">J domain-containing protein</fullName>
    </recommendedName>
</protein>
<dbReference type="Pfam" id="PF00226">
    <property type="entry name" value="DnaJ"/>
    <property type="match status" value="1"/>
</dbReference>